<protein>
    <recommendedName>
        <fullName evidence="5">Cytoskeletal protein CcmA (Bactofilin family)</fullName>
    </recommendedName>
</protein>
<evidence type="ECO:0000256" key="2">
    <source>
        <dbReference type="SAM" id="MobiDB-lite"/>
    </source>
</evidence>
<dbReference type="PANTHER" id="PTHR35024">
    <property type="entry name" value="HYPOTHETICAL CYTOSOLIC PROTEIN"/>
    <property type="match status" value="1"/>
</dbReference>
<gene>
    <name evidence="3" type="ORF">GO493_23065</name>
</gene>
<keyword evidence="4" id="KW-1185">Reference proteome</keyword>
<evidence type="ECO:0008006" key="5">
    <source>
        <dbReference type="Google" id="ProtNLM"/>
    </source>
</evidence>
<comment type="caution">
    <text evidence="3">The sequence shown here is derived from an EMBL/GenBank/DDBJ whole genome shotgun (WGS) entry which is preliminary data.</text>
</comment>
<accession>A0A7K1UA41</accession>
<evidence type="ECO:0000313" key="3">
    <source>
        <dbReference type="EMBL" id="MVT11168.1"/>
    </source>
</evidence>
<organism evidence="3 4">
    <name type="scientific">Chitinophaga tropicalis</name>
    <dbReference type="NCBI Taxonomy" id="2683588"/>
    <lineage>
        <taxon>Bacteria</taxon>
        <taxon>Pseudomonadati</taxon>
        <taxon>Bacteroidota</taxon>
        <taxon>Chitinophagia</taxon>
        <taxon>Chitinophagales</taxon>
        <taxon>Chitinophagaceae</taxon>
        <taxon>Chitinophaga</taxon>
    </lineage>
</organism>
<proteinExistence type="inferred from homology"/>
<name>A0A7K1UA41_9BACT</name>
<dbReference type="AlphaFoldDB" id="A0A7K1UA41"/>
<dbReference type="InterPro" id="IPR007607">
    <property type="entry name" value="BacA/B"/>
</dbReference>
<reference evidence="3 4" key="1">
    <citation type="submission" date="2019-12" db="EMBL/GenBank/DDBJ databases">
        <title>Chitinophaga sp. strain ysch24 (GDMCC 1.1355), whole genome shotgun sequence.</title>
        <authorList>
            <person name="Zhang X."/>
        </authorList>
    </citation>
    <scope>NUCLEOTIDE SEQUENCE [LARGE SCALE GENOMIC DNA]</scope>
    <source>
        <strain evidence="4">ysch24</strain>
    </source>
</reference>
<sequence length="169" mass="18429">MPPPLFPFLKTKLYLLNQNHDVSVLKDLIKKAFGKSGFFIPRQVSVQGTIESTIPGTIDGNVRGDVRTEGMLIIGKTGSIRGNIYATDLVTYGKVYGDVFVNNKAVISNKAYVKGDVTALILEVEQDAVIEGAIRKHATEADDVVPPDASAEDDKMLPAEDEEKSSSWF</sequence>
<dbReference type="Pfam" id="PF04519">
    <property type="entry name" value="Bactofilin"/>
    <property type="match status" value="1"/>
</dbReference>
<evidence type="ECO:0000256" key="1">
    <source>
        <dbReference type="ARBA" id="ARBA00044755"/>
    </source>
</evidence>
<dbReference type="EMBL" id="WRXN01000012">
    <property type="protein sequence ID" value="MVT11168.1"/>
    <property type="molecule type" value="Genomic_DNA"/>
</dbReference>
<feature type="region of interest" description="Disordered" evidence="2">
    <location>
        <begin position="140"/>
        <end position="169"/>
    </location>
</feature>
<dbReference type="Proteomes" id="UP000461730">
    <property type="component" value="Unassembled WGS sequence"/>
</dbReference>
<evidence type="ECO:0000313" key="4">
    <source>
        <dbReference type="Proteomes" id="UP000461730"/>
    </source>
</evidence>
<dbReference type="PANTHER" id="PTHR35024:SF4">
    <property type="entry name" value="POLYMER-FORMING CYTOSKELETAL PROTEIN"/>
    <property type="match status" value="1"/>
</dbReference>
<comment type="similarity">
    <text evidence="1">Belongs to the bactofilin family.</text>
</comment>